<dbReference type="Pfam" id="PF02758">
    <property type="entry name" value="PYRIN"/>
    <property type="match status" value="1"/>
</dbReference>
<sequence>METTRDAMLWALDCLKRHELKLLKSKLGDCTIKDGTAIPAGLMERADNNKLVDLLIDRCTKRKAPVVLIGALQRCSKNELAEQLNEKLEKSEYSVSYWPECLKFPLQRGGAGMLSSYWWWADLHAHSGKKLNVLETLHGQRLTRKTILT</sequence>
<dbReference type="Ensembl" id="ENSECRT00000034480.1">
    <property type="protein sequence ID" value="ENSECRP00000033747.1"/>
    <property type="gene ID" value="ENSECRG00000022842.1"/>
</dbReference>
<accession>A0A8C4TJK5</accession>
<dbReference type="Gene3D" id="1.10.533.10">
    <property type="entry name" value="Death Domain, Fas"/>
    <property type="match status" value="1"/>
</dbReference>
<keyword evidence="3" id="KW-1185">Reference proteome</keyword>
<evidence type="ECO:0000313" key="2">
    <source>
        <dbReference type="Ensembl" id="ENSECRP00000033747.1"/>
    </source>
</evidence>
<reference evidence="2" key="1">
    <citation type="submission" date="2021-06" db="EMBL/GenBank/DDBJ databases">
        <authorList>
            <consortium name="Wellcome Sanger Institute Data Sharing"/>
        </authorList>
    </citation>
    <scope>NUCLEOTIDE SEQUENCE [LARGE SCALE GENOMIC DNA]</scope>
</reference>
<protein>
    <recommendedName>
        <fullName evidence="1">Pyrin domain-containing protein</fullName>
    </recommendedName>
</protein>
<organism evidence="2 3">
    <name type="scientific">Erpetoichthys calabaricus</name>
    <name type="common">Rope fish</name>
    <name type="synonym">Calamoichthys calabaricus</name>
    <dbReference type="NCBI Taxonomy" id="27687"/>
    <lineage>
        <taxon>Eukaryota</taxon>
        <taxon>Metazoa</taxon>
        <taxon>Chordata</taxon>
        <taxon>Craniata</taxon>
        <taxon>Vertebrata</taxon>
        <taxon>Euteleostomi</taxon>
        <taxon>Actinopterygii</taxon>
        <taxon>Polypteriformes</taxon>
        <taxon>Polypteridae</taxon>
        <taxon>Erpetoichthys</taxon>
    </lineage>
</organism>
<dbReference type="InterPro" id="IPR011029">
    <property type="entry name" value="DEATH-like_dom_sf"/>
</dbReference>
<feature type="domain" description="Pyrin" evidence="1">
    <location>
        <begin position="1"/>
        <end position="90"/>
    </location>
</feature>
<dbReference type="SUPFAM" id="SSF47986">
    <property type="entry name" value="DEATH domain"/>
    <property type="match status" value="1"/>
</dbReference>
<evidence type="ECO:0000313" key="3">
    <source>
        <dbReference type="Proteomes" id="UP000694620"/>
    </source>
</evidence>
<name>A0A8C4TJK5_ERPCA</name>
<dbReference type="AlphaFoldDB" id="A0A8C4TJK5"/>
<proteinExistence type="predicted"/>
<dbReference type="PROSITE" id="PS50824">
    <property type="entry name" value="DAPIN"/>
    <property type="match status" value="1"/>
</dbReference>
<reference evidence="2" key="2">
    <citation type="submission" date="2025-08" db="UniProtKB">
        <authorList>
            <consortium name="Ensembl"/>
        </authorList>
    </citation>
    <scope>IDENTIFICATION</scope>
</reference>
<dbReference type="InterPro" id="IPR004020">
    <property type="entry name" value="DAPIN"/>
</dbReference>
<dbReference type="Proteomes" id="UP000694620">
    <property type="component" value="Chromosome 12"/>
</dbReference>
<evidence type="ECO:0000259" key="1">
    <source>
        <dbReference type="PROSITE" id="PS50824"/>
    </source>
</evidence>
<dbReference type="SMART" id="SM01289">
    <property type="entry name" value="PYRIN"/>
    <property type="match status" value="1"/>
</dbReference>
<reference evidence="2" key="3">
    <citation type="submission" date="2025-09" db="UniProtKB">
        <authorList>
            <consortium name="Ensembl"/>
        </authorList>
    </citation>
    <scope>IDENTIFICATION</scope>
</reference>